<reference evidence="1 2" key="1">
    <citation type="submission" date="2006-02" db="EMBL/GenBank/DDBJ databases">
        <authorList>
            <person name="Moran M.A."/>
            <person name="Kjelleberg S."/>
            <person name="Egan S."/>
            <person name="Saunders N."/>
            <person name="Thomas T."/>
            <person name="Ferriera S."/>
            <person name="Johnson J."/>
            <person name="Kravitz S."/>
            <person name="Halpern A."/>
            <person name="Remington K."/>
            <person name="Beeson K."/>
            <person name="Tran B."/>
            <person name="Rogers Y.-H."/>
            <person name="Friedman R."/>
            <person name="Venter J.C."/>
        </authorList>
    </citation>
    <scope>NUCLEOTIDE SEQUENCE [LARGE SCALE GENOMIC DNA]</scope>
    <source>
        <strain evidence="1 2">D2</strain>
    </source>
</reference>
<dbReference type="RefSeq" id="WP_009837853.1">
    <property type="nucleotide sequence ID" value="NZ_AAOH01000002.1"/>
</dbReference>
<keyword evidence="1" id="KW-0413">Isomerase</keyword>
<dbReference type="Gene3D" id="3.30.429.10">
    <property type="entry name" value="Macrophage Migration Inhibitory Factor"/>
    <property type="match status" value="1"/>
</dbReference>
<dbReference type="OrthoDB" id="9814215at2"/>
<accession>A4C7M6</accession>
<dbReference type="Proteomes" id="UP000006201">
    <property type="component" value="Unassembled WGS sequence"/>
</dbReference>
<evidence type="ECO:0000313" key="1">
    <source>
        <dbReference type="EMBL" id="EAR29980.1"/>
    </source>
</evidence>
<keyword evidence="2" id="KW-1185">Reference proteome</keyword>
<dbReference type="HOGENOM" id="CLU_139188_3_0_6"/>
<dbReference type="PANTHER" id="PTHR37950:SF1">
    <property type="entry name" value="4-HYDROXYPHENYLACETATE CATABOLISM PROTEIN"/>
    <property type="match status" value="1"/>
</dbReference>
<sequence length="111" mass="12679">MPHLVIELSDNLANQAQDMVYKVQQAALSCGLFDAPSVKSRAIIYQHFALGNLSDSFIHIQARILSGRNEKQKQELSDCLLDCLQHYWPNEGCLSVEIVEMNKQSYRKQQK</sequence>
<dbReference type="CDD" id="cd00580">
    <property type="entry name" value="CHMI"/>
    <property type="match status" value="1"/>
</dbReference>
<comment type="caution">
    <text evidence="1">The sequence shown here is derived from an EMBL/GenBank/DDBJ whole genome shotgun (WGS) entry which is preliminary data.</text>
</comment>
<gene>
    <name evidence="1" type="ORF">PTD2_14209</name>
</gene>
<dbReference type="STRING" id="87626.PTD2_14209"/>
<dbReference type="InterPro" id="IPR014347">
    <property type="entry name" value="Tautomerase/MIF_sf"/>
</dbReference>
<dbReference type="InterPro" id="IPR004220">
    <property type="entry name" value="5-COMe_2-OHmuconate_Isoase"/>
</dbReference>
<proteinExistence type="predicted"/>
<dbReference type="GO" id="GO:0008704">
    <property type="term" value="F:5-carboxymethyl-2-hydroxymuconate delta-isomerase activity"/>
    <property type="evidence" value="ECO:0007669"/>
    <property type="project" value="InterPro"/>
</dbReference>
<dbReference type="Pfam" id="PF02962">
    <property type="entry name" value="CHMI"/>
    <property type="match status" value="1"/>
</dbReference>
<dbReference type="PANTHER" id="PTHR37950">
    <property type="entry name" value="4-HYDROXYPHENYLACETATE CATABOLISM PROTEIN"/>
    <property type="match status" value="1"/>
</dbReference>
<dbReference type="SUPFAM" id="SSF55331">
    <property type="entry name" value="Tautomerase/MIF"/>
    <property type="match status" value="1"/>
</dbReference>
<name>A4C7M6_9GAMM</name>
<protein>
    <submittedName>
        <fullName evidence="1">Putative 5-carboxymethyl-2-hydroxymuconate delta isomerase</fullName>
    </submittedName>
</protein>
<dbReference type="EMBL" id="AAOH01000002">
    <property type="protein sequence ID" value="EAR29980.1"/>
    <property type="molecule type" value="Genomic_DNA"/>
</dbReference>
<dbReference type="eggNOG" id="COG3232">
    <property type="taxonomic scope" value="Bacteria"/>
</dbReference>
<dbReference type="AlphaFoldDB" id="A4C7M6"/>
<evidence type="ECO:0000313" key="2">
    <source>
        <dbReference type="Proteomes" id="UP000006201"/>
    </source>
</evidence>
<organism evidence="1 2">
    <name type="scientific">Pseudoalteromonas tunicata D2</name>
    <dbReference type="NCBI Taxonomy" id="87626"/>
    <lineage>
        <taxon>Bacteria</taxon>
        <taxon>Pseudomonadati</taxon>
        <taxon>Pseudomonadota</taxon>
        <taxon>Gammaproteobacteria</taxon>
        <taxon>Alteromonadales</taxon>
        <taxon>Pseudoalteromonadaceae</taxon>
        <taxon>Pseudoalteromonas</taxon>
    </lineage>
</organism>